<comment type="subunit">
    <text evidence="6">Homotetramer.</text>
</comment>
<dbReference type="GO" id="GO:0004316">
    <property type="term" value="F:3-oxoacyl-[acyl-carrier-protein] reductase (NADPH) activity"/>
    <property type="evidence" value="ECO:0007669"/>
    <property type="project" value="UniProtKB-UniRule"/>
</dbReference>
<dbReference type="InterPro" id="IPR002347">
    <property type="entry name" value="SDR_fam"/>
</dbReference>
<keyword evidence="3 6" id="KW-0560">Oxidoreductase</keyword>
<evidence type="ECO:0000313" key="9">
    <source>
        <dbReference type="Proteomes" id="UP000316925"/>
    </source>
</evidence>
<keyword evidence="6" id="KW-0443">Lipid metabolism</keyword>
<dbReference type="NCBIfam" id="TIGR01830">
    <property type="entry name" value="3oxo_ACP_reduc"/>
    <property type="match status" value="1"/>
</dbReference>
<dbReference type="InterPro" id="IPR011284">
    <property type="entry name" value="3oxo_ACP_reduc"/>
</dbReference>
<evidence type="ECO:0000256" key="6">
    <source>
        <dbReference type="RuleBase" id="RU366074"/>
    </source>
</evidence>
<feature type="binding site" evidence="5">
    <location>
        <position position="89"/>
    </location>
    <ligand>
        <name>NADP(+)</name>
        <dbReference type="ChEBI" id="CHEBI:58349"/>
    </ligand>
</feature>
<dbReference type="SMART" id="SM00822">
    <property type="entry name" value="PKS_KR"/>
    <property type="match status" value="1"/>
</dbReference>
<keyword evidence="6" id="KW-0275">Fatty acid biosynthesis</keyword>
<dbReference type="PRINTS" id="PR00080">
    <property type="entry name" value="SDRFAMILY"/>
</dbReference>
<dbReference type="SUPFAM" id="SSF51735">
    <property type="entry name" value="NAD(P)-binding Rossmann-fold domains"/>
    <property type="match status" value="1"/>
</dbReference>
<comment type="similarity">
    <text evidence="1 6">Belongs to the short-chain dehydrogenases/reductases (SDR) family.</text>
</comment>
<comment type="function">
    <text evidence="6">Catalyzes the NADPH-dependent reduction of beta-ketoacyl-ACP substrates to beta-hydroxyacyl-ACP products, the first reductive step in the elongation cycle of fatty acid biosynthesis.</text>
</comment>
<dbReference type="PROSITE" id="PS00061">
    <property type="entry name" value="ADH_SHORT"/>
    <property type="match status" value="1"/>
</dbReference>
<evidence type="ECO:0000256" key="1">
    <source>
        <dbReference type="ARBA" id="ARBA00006484"/>
    </source>
</evidence>
<comment type="caution">
    <text evidence="8">The sequence shown here is derived from an EMBL/GenBank/DDBJ whole genome shotgun (WGS) entry which is preliminary data.</text>
</comment>
<dbReference type="Pfam" id="PF13561">
    <property type="entry name" value="adh_short_C2"/>
    <property type="match status" value="1"/>
</dbReference>
<keyword evidence="2 5" id="KW-0521">NADP</keyword>
<dbReference type="GO" id="GO:0006633">
    <property type="term" value="P:fatty acid biosynthetic process"/>
    <property type="evidence" value="ECO:0007669"/>
    <property type="project" value="UniProtKB-UniPathway"/>
</dbReference>
<dbReference type="PRINTS" id="PR00081">
    <property type="entry name" value="GDHRDH"/>
</dbReference>
<dbReference type="PANTHER" id="PTHR42879">
    <property type="entry name" value="3-OXOACYL-(ACYL-CARRIER-PROTEIN) REDUCTASE"/>
    <property type="match status" value="1"/>
</dbReference>
<name>A0A523YS52_UNCAE</name>
<proteinExistence type="inferred from homology"/>
<organism evidence="8 9">
    <name type="scientific">Aerophobetes bacterium</name>
    <dbReference type="NCBI Taxonomy" id="2030807"/>
    <lineage>
        <taxon>Bacteria</taxon>
        <taxon>Candidatus Aerophobota</taxon>
    </lineage>
</organism>
<dbReference type="NCBIfam" id="NF009466">
    <property type="entry name" value="PRK12826.1-2"/>
    <property type="match status" value="1"/>
</dbReference>
<accession>A0A523YS52</accession>
<dbReference type="UniPathway" id="UPA00094"/>
<dbReference type="Gene3D" id="3.40.50.720">
    <property type="entry name" value="NAD(P)-binding Rossmann-like Domain"/>
    <property type="match status" value="1"/>
</dbReference>
<dbReference type="CDD" id="cd05333">
    <property type="entry name" value="BKR_SDR_c"/>
    <property type="match status" value="1"/>
</dbReference>
<keyword evidence="6" id="KW-0276">Fatty acid metabolism</keyword>
<dbReference type="GO" id="GO:0051287">
    <property type="term" value="F:NAD binding"/>
    <property type="evidence" value="ECO:0007669"/>
    <property type="project" value="UniProtKB-UniRule"/>
</dbReference>
<dbReference type="NCBIfam" id="NF005559">
    <property type="entry name" value="PRK07231.1"/>
    <property type="match status" value="1"/>
</dbReference>
<feature type="binding site" evidence="5">
    <location>
        <begin position="12"/>
        <end position="15"/>
    </location>
    <ligand>
        <name>NADP(+)</name>
        <dbReference type="ChEBI" id="CHEBI:58349"/>
    </ligand>
</feature>
<evidence type="ECO:0000256" key="4">
    <source>
        <dbReference type="PIRSR" id="PIRSR611284-1"/>
    </source>
</evidence>
<dbReference type="InterPro" id="IPR020904">
    <property type="entry name" value="Sc_DH/Rdtase_CS"/>
</dbReference>
<evidence type="ECO:0000259" key="7">
    <source>
        <dbReference type="SMART" id="SM00822"/>
    </source>
</evidence>
<feature type="binding site" evidence="5">
    <location>
        <position position="186"/>
    </location>
    <ligand>
        <name>NADP(+)</name>
        <dbReference type="ChEBI" id="CHEBI:58349"/>
    </ligand>
</feature>
<keyword evidence="6" id="KW-0444">Lipid biosynthesis</keyword>
<dbReference type="Proteomes" id="UP000316925">
    <property type="component" value="Unassembled WGS sequence"/>
</dbReference>
<evidence type="ECO:0000256" key="3">
    <source>
        <dbReference type="ARBA" id="ARBA00023002"/>
    </source>
</evidence>
<dbReference type="NCBIfam" id="NF004198">
    <property type="entry name" value="PRK05653.1-3"/>
    <property type="match status" value="1"/>
</dbReference>
<comment type="catalytic activity">
    <reaction evidence="6">
        <text>a (3R)-hydroxyacyl-[ACP] + NADP(+) = a 3-oxoacyl-[ACP] + NADPH + H(+)</text>
        <dbReference type="Rhea" id="RHEA:17397"/>
        <dbReference type="Rhea" id="RHEA-COMP:9916"/>
        <dbReference type="Rhea" id="RHEA-COMP:9945"/>
        <dbReference type="ChEBI" id="CHEBI:15378"/>
        <dbReference type="ChEBI" id="CHEBI:57783"/>
        <dbReference type="ChEBI" id="CHEBI:58349"/>
        <dbReference type="ChEBI" id="CHEBI:78776"/>
        <dbReference type="ChEBI" id="CHEBI:78827"/>
        <dbReference type="EC" id="1.1.1.100"/>
    </reaction>
</comment>
<gene>
    <name evidence="8" type="primary">fabG</name>
    <name evidence="8" type="ORF">E3J33_00240</name>
</gene>
<evidence type="ECO:0000313" key="8">
    <source>
        <dbReference type="EMBL" id="TET94335.1"/>
    </source>
</evidence>
<feature type="active site" description="Proton acceptor" evidence="4">
    <location>
        <position position="153"/>
    </location>
</feature>
<dbReference type="InterPro" id="IPR057326">
    <property type="entry name" value="KR_dom"/>
</dbReference>
<protein>
    <recommendedName>
        <fullName evidence="6">3-oxoacyl-[acyl-carrier-protein] reductase</fullName>
        <ecNumber evidence="6">1.1.1.100</ecNumber>
    </recommendedName>
</protein>
<dbReference type="InterPro" id="IPR036291">
    <property type="entry name" value="NAD(P)-bd_dom_sf"/>
</dbReference>
<dbReference type="EMBL" id="SOIJ01000014">
    <property type="protein sequence ID" value="TET94335.1"/>
    <property type="molecule type" value="Genomic_DNA"/>
</dbReference>
<dbReference type="InterPro" id="IPR050259">
    <property type="entry name" value="SDR"/>
</dbReference>
<evidence type="ECO:0000256" key="5">
    <source>
        <dbReference type="PIRSR" id="PIRSR611284-2"/>
    </source>
</evidence>
<dbReference type="FunFam" id="3.40.50.720:FF:000115">
    <property type="entry name" value="3-oxoacyl-[acyl-carrier-protein] reductase FabG"/>
    <property type="match status" value="1"/>
</dbReference>
<evidence type="ECO:0000256" key="2">
    <source>
        <dbReference type="ARBA" id="ARBA00022857"/>
    </source>
</evidence>
<dbReference type="PANTHER" id="PTHR42879:SF2">
    <property type="entry name" value="3-OXOACYL-[ACYL-CARRIER-PROTEIN] REDUCTASE FABG"/>
    <property type="match status" value="1"/>
</dbReference>
<feature type="binding site" evidence="5">
    <location>
        <begin position="153"/>
        <end position="157"/>
    </location>
    <ligand>
        <name>NADP(+)</name>
        <dbReference type="ChEBI" id="CHEBI:58349"/>
    </ligand>
</feature>
<dbReference type="AlphaFoldDB" id="A0A523YS52"/>
<sequence>MRLSGKKAVVTGSGRGIGRAIALKLAQEGADVIAADINAENVRKVAEEIKKLGVKGIALKVDVSKKEGAEKILKTIKEKFGRLDVLVNNAGINRDAMLHKMTDDEWNQVLAINLTGVFFCTRAAAKIMRDQRYGRIINISSASWLGNIGQANYSASKAGVLGLSRTAARELARKGITVNVICPGFIDTEMTRAVPERIKEIILSRIPTRRIGKPEEVANVVAFLASDEASYVTGAIIDVGGGMVL</sequence>
<reference evidence="8 9" key="1">
    <citation type="submission" date="2019-03" db="EMBL/GenBank/DDBJ databases">
        <title>Metabolic potential of uncultured bacteria and archaea associated with petroleum seepage in deep-sea sediments.</title>
        <authorList>
            <person name="Dong X."/>
            <person name="Hubert C."/>
        </authorList>
    </citation>
    <scope>NUCLEOTIDE SEQUENCE [LARGE SCALE GENOMIC DNA]</scope>
    <source>
        <strain evidence="8">E29_bin28</strain>
    </source>
</reference>
<feature type="domain" description="Ketoreductase" evidence="7">
    <location>
        <begin position="6"/>
        <end position="184"/>
    </location>
</feature>
<comment type="pathway">
    <text evidence="6">Lipid metabolism; fatty acid biosynthesis.</text>
</comment>
<dbReference type="EC" id="1.1.1.100" evidence="6"/>